<organism evidence="2 3">
    <name type="scientific">Rudaeicoccus suwonensis</name>
    <dbReference type="NCBI Taxonomy" id="657409"/>
    <lineage>
        <taxon>Bacteria</taxon>
        <taxon>Bacillati</taxon>
        <taxon>Actinomycetota</taxon>
        <taxon>Actinomycetes</taxon>
        <taxon>Micrococcales</taxon>
        <taxon>Dermacoccaceae</taxon>
        <taxon>Rudaeicoccus</taxon>
    </lineage>
</organism>
<dbReference type="OrthoDB" id="5165900at2"/>
<comment type="caution">
    <text evidence="2">The sequence shown here is derived from an EMBL/GenBank/DDBJ whole genome shotgun (WGS) entry which is preliminary data.</text>
</comment>
<proteinExistence type="predicted"/>
<dbReference type="RefSeq" id="WP_145225630.1">
    <property type="nucleotide sequence ID" value="NZ_VIVQ01000001.1"/>
</dbReference>
<dbReference type="Proteomes" id="UP000318297">
    <property type="component" value="Unassembled WGS sequence"/>
</dbReference>
<dbReference type="SUPFAM" id="SSF53756">
    <property type="entry name" value="UDP-Glycosyltransferase/glycogen phosphorylase"/>
    <property type="match status" value="1"/>
</dbReference>
<dbReference type="EMBL" id="VIVQ01000001">
    <property type="protein sequence ID" value="TWE11986.1"/>
    <property type="molecule type" value="Genomic_DNA"/>
</dbReference>
<sequence>MTRLLVITPGFHGYGESIADAFRRLDHEVTVHRYDAVPSTAIKVWNKARYETVARVRGTDNHLSTQRATRGAVQAVRGMRPDVVLVIRGDLFDPEFWQVAAAGGRPTIVWLYDEIRRTPRFDVGVVAQHARLVSYSPHDSQELSAQGFETTYVPTAFDDLRPVAQHSGAEGVVSFVGAPLPGRVAALRALMDAGVPVRAWGRGWSDHPVDRARTWRVRSRGIPNHRDVPGDVSLSIMRDSVSTLNVHGDQDGFTMRTFESCAVGGVQLIDRPDVSEFYEPGSEVLVFTSDDELIDHARHVLARPGDFDDLRRRARDRTFAQHTFVHRARALERLW</sequence>
<evidence type="ECO:0000259" key="1">
    <source>
        <dbReference type="Pfam" id="PF13524"/>
    </source>
</evidence>
<dbReference type="InterPro" id="IPR055259">
    <property type="entry name" value="YkvP/CgeB_Glyco_trans-like"/>
</dbReference>
<dbReference type="AlphaFoldDB" id="A0A561E8Q5"/>
<feature type="domain" description="Spore protein YkvP/CgeB glycosyl transferase-like" evidence="1">
    <location>
        <begin position="186"/>
        <end position="332"/>
    </location>
</feature>
<evidence type="ECO:0000313" key="3">
    <source>
        <dbReference type="Proteomes" id="UP000318297"/>
    </source>
</evidence>
<evidence type="ECO:0000313" key="2">
    <source>
        <dbReference type="EMBL" id="TWE11986.1"/>
    </source>
</evidence>
<accession>A0A561E8Q5</accession>
<dbReference type="Pfam" id="PF13524">
    <property type="entry name" value="Glyco_trans_1_2"/>
    <property type="match status" value="1"/>
</dbReference>
<name>A0A561E8Q5_9MICO</name>
<reference evidence="2 3" key="1">
    <citation type="submission" date="2019-06" db="EMBL/GenBank/DDBJ databases">
        <title>Sequencing the genomes of 1000 actinobacteria strains.</title>
        <authorList>
            <person name="Klenk H.-P."/>
        </authorList>
    </citation>
    <scope>NUCLEOTIDE SEQUENCE [LARGE SCALE GENOMIC DNA]</scope>
    <source>
        <strain evidence="2 3">DSM 19560</strain>
    </source>
</reference>
<gene>
    <name evidence="2" type="ORF">BKA23_0782</name>
</gene>
<keyword evidence="3" id="KW-1185">Reference proteome</keyword>
<protein>
    <submittedName>
        <fullName evidence="2">Spore maturation protein CgeB</fullName>
    </submittedName>
</protein>